<gene>
    <name evidence="1" type="ORF">BU25DRAFT_431790</name>
</gene>
<accession>A0ACB6RZA0</accession>
<comment type="caution">
    <text evidence="1">The sequence shown here is derived from an EMBL/GenBank/DDBJ whole genome shotgun (WGS) entry which is preliminary data.</text>
</comment>
<evidence type="ECO:0000313" key="1">
    <source>
        <dbReference type="EMBL" id="KAF2627236.1"/>
    </source>
</evidence>
<sequence>MADVSGPPRRVSMAYILGFSNKPFKDGGPPAPPPPPPPRHPGAFKQMVTTPGGVIEWAASDGRRGRLTGPGKPRLTATNLAQVPESKVSVKAASKKDAAEDDIGGLLGGGDLFGDGPAAPATDKVAEDDKPADSGWTKEQDDKLLELRAENPSGPWVDTAKELDKKEHECKNRFKQIKPKDWKPNNAKGGGGSKQKQGKQKGQKNQNQGEQKEDDKKEDGKKEDDKKEDDKNDDDKKNENATKGFKADDSGNAWPGASDGGWGNTDTNGATQYNGGGWNTGDIPAWPGAEDTSDDKKEDGFNADNNGWGGGGWDNGGGNNGSNNTSNDKTSNKGSSHKDSSSQKDAKPQSNKAASQTGSKQHSTREPEKPSASAPTEYELKPDSTFSADDLRLIARILQQDCQMVWNRVSWRFKDKTGRNLHPDVFEKKITGKIDDRSSEHGRR</sequence>
<dbReference type="Proteomes" id="UP000799754">
    <property type="component" value="Unassembled WGS sequence"/>
</dbReference>
<protein>
    <submittedName>
        <fullName evidence="1">Uncharacterized protein</fullName>
    </submittedName>
</protein>
<name>A0ACB6RZA0_9PLEO</name>
<dbReference type="EMBL" id="MU006718">
    <property type="protein sequence ID" value="KAF2627236.1"/>
    <property type="molecule type" value="Genomic_DNA"/>
</dbReference>
<evidence type="ECO:0000313" key="2">
    <source>
        <dbReference type="Proteomes" id="UP000799754"/>
    </source>
</evidence>
<reference evidence="1" key="1">
    <citation type="journal article" date="2020" name="Stud. Mycol.">
        <title>101 Dothideomycetes genomes: a test case for predicting lifestyles and emergence of pathogens.</title>
        <authorList>
            <person name="Haridas S."/>
            <person name="Albert R."/>
            <person name="Binder M."/>
            <person name="Bloem J."/>
            <person name="Labutti K."/>
            <person name="Salamov A."/>
            <person name="Andreopoulos B."/>
            <person name="Baker S."/>
            <person name="Barry K."/>
            <person name="Bills G."/>
            <person name="Bluhm B."/>
            <person name="Cannon C."/>
            <person name="Castanera R."/>
            <person name="Culley D."/>
            <person name="Daum C."/>
            <person name="Ezra D."/>
            <person name="Gonzalez J."/>
            <person name="Henrissat B."/>
            <person name="Kuo A."/>
            <person name="Liang C."/>
            <person name="Lipzen A."/>
            <person name="Lutzoni F."/>
            <person name="Magnuson J."/>
            <person name="Mondo S."/>
            <person name="Nolan M."/>
            <person name="Ohm R."/>
            <person name="Pangilinan J."/>
            <person name="Park H.-J."/>
            <person name="Ramirez L."/>
            <person name="Alfaro M."/>
            <person name="Sun H."/>
            <person name="Tritt A."/>
            <person name="Yoshinaga Y."/>
            <person name="Zwiers L.-H."/>
            <person name="Turgeon B."/>
            <person name="Goodwin S."/>
            <person name="Spatafora J."/>
            <person name="Crous P."/>
            <person name="Grigoriev I."/>
        </authorList>
    </citation>
    <scope>NUCLEOTIDE SEQUENCE</scope>
    <source>
        <strain evidence="1">CBS 525.71</strain>
    </source>
</reference>
<keyword evidence="2" id="KW-1185">Reference proteome</keyword>
<proteinExistence type="predicted"/>
<organism evidence="1 2">
    <name type="scientific">Macroventuria anomochaeta</name>
    <dbReference type="NCBI Taxonomy" id="301207"/>
    <lineage>
        <taxon>Eukaryota</taxon>
        <taxon>Fungi</taxon>
        <taxon>Dikarya</taxon>
        <taxon>Ascomycota</taxon>
        <taxon>Pezizomycotina</taxon>
        <taxon>Dothideomycetes</taxon>
        <taxon>Pleosporomycetidae</taxon>
        <taxon>Pleosporales</taxon>
        <taxon>Pleosporineae</taxon>
        <taxon>Didymellaceae</taxon>
        <taxon>Macroventuria</taxon>
    </lineage>
</organism>